<dbReference type="Proteomes" id="UP001153269">
    <property type="component" value="Unassembled WGS sequence"/>
</dbReference>
<dbReference type="Gene3D" id="2.60.40.10">
    <property type="entry name" value="Immunoglobulins"/>
    <property type="match status" value="1"/>
</dbReference>
<organism evidence="12 13">
    <name type="scientific">Pleuronectes platessa</name>
    <name type="common">European plaice</name>
    <dbReference type="NCBI Taxonomy" id="8262"/>
    <lineage>
        <taxon>Eukaryota</taxon>
        <taxon>Metazoa</taxon>
        <taxon>Chordata</taxon>
        <taxon>Craniata</taxon>
        <taxon>Vertebrata</taxon>
        <taxon>Euteleostomi</taxon>
        <taxon>Actinopterygii</taxon>
        <taxon>Neopterygii</taxon>
        <taxon>Teleostei</taxon>
        <taxon>Neoteleostei</taxon>
        <taxon>Acanthomorphata</taxon>
        <taxon>Carangaria</taxon>
        <taxon>Pleuronectiformes</taxon>
        <taxon>Pleuronectoidei</taxon>
        <taxon>Pleuronectidae</taxon>
        <taxon>Pleuronectes</taxon>
    </lineage>
</organism>
<dbReference type="AlphaFoldDB" id="A0A9N7U2Y4"/>
<dbReference type="PROSITE" id="PS50853">
    <property type="entry name" value="FN3"/>
    <property type="match status" value="1"/>
</dbReference>
<dbReference type="InterPro" id="IPR003961">
    <property type="entry name" value="FN3_dom"/>
</dbReference>
<dbReference type="GO" id="GO:0046427">
    <property type="term" value="P:positive regulation of receptor signaling pathway via JAK-STAT"/>
    <property type="evidence" value="ECO:0007669"/>
    <property type="project" value="TreeGrafter"/>
</dbReference>
<dbReference type="PROSITE" id="PS01355">
    <property type="entry name" value="HEMATOPO_REC_S_F1"/>
    <property type="match status" value="1"/>
</dbReference>
<dbReference type="GO" id="GO:0004896">
    <property type="term" value="F:cytokine receptor activity"/>
    <property type="evidence" value="ECO:0007669"/>
    <property type="project" value="InterPro"/>
</dbReference>
<dbReference type="GO" id="GO:0030097">
    <property type="term" value="P:hemopoiesis"/>
    <property type="evidence" value="ECO:0007669"/>
    <property type="project" value="TreeGrafter"/>
</dbReference>
<dbReference type="InterPro" id="IPR013783">
    <property type="entry name" value="Ig-like_fold"/>
</dbReference>
<evidence type="ECO:0000256" key="10">
    <source>
        <dbReference type="SAM" id="SignalP"/>
    </source>
</evidence>
<feature type="domain" description="Fibronectin type-III" evidence="11">
    <location>
        <begin position="127"/>
        <end position="229"/>
    </location>
</feature>
<reference evidence="12" key="1">
    <citation type="submission" date="2020-03" db="EMBL/GenBank/DDBJ databases">
        <authorList>
            <person name="Weist P."/>
        </authorList>
    </citation>
    <scope>NUCLEOTIDE SEQUENCE</scope>
</reference>
<dbReference type="EMBL" id="CADEAL010000651">
    <property type="protein sequence ID" value="CAB1423352.1"/>
    <property type="molecule type" value="Genomic_DNA"/>
</dbReference>
<dbReference type="PANTHER" id="PTHR23037">
    <property type="entry name" value="CYTOKINE RECEPTOR"/>
    <property type="match status" value="1"/>
</dbReference>
<accession>A0A9N7U2Y4</accession>
<keyword evidence="3 10" id="KW-0732">Signal</keyword>
<evidence type="ECO:0000259" key="11">
    <source>
        <dbReference type="PROSITE" id="PS50853"/>
    </source>
</evidence>
<dbReference type="InterPro" id="IPR003531">
    <property type="entry name" value="Hempt_rcpt_S_F1_CS"/>
</dbReference>
<feature type="compositionally biased region" description="Acidic residues" evidence="8">
    <location>
        <begin position="54"/>
        <end position="64"/>
    </location>
</feature>
<feature type="compositionally biased region" description="Polar residues" evidence="8">
    <location>
        <begin position="326"/>
        <end position="337"/>
    </location>
</feature>
<evidence type="ECO:0000256" key="5">
    <source>
        <dbReference type="ARBA" id="ARBA00023136"/>
    </source>
</evidence>
<dbReference type="InterPro" id="IPR036116">
    <property type="entry name" value="FN3_sf"/>
</dbReference>
<evidence type="ECO:0000256" key="7">
    <source>
        <dbReference type="ARBA" id="ARBA00023180"/>
    </source>
</evidence>
<feature type="compositionally biased region" description="Low complexity" evidence="8">
    <location>
        <begin position="385"/>
        <end position="400"/>
    </location>
</feature>
<name>A0A9N7U2Y4_PLEPL</name>
<gene>
    <name evidence="12" type="ORF">PLEPLA_LOCUS11271</name>
</gene>
<keyword evidence="13" id="KW-1185">Reference proteome</keyword>
<evidence type="ECO:0000256" key="1">
    <source>
        <dbReference type="ARBA" id="ARBA00004479"/>
    </source>
</evidence>
<comment type="caution">
    <text evidence="12">The sequence shown here is derived from an EMBL/GenBank/DDBJ whole genome shotgun (WGS) entry which is preliminary data.</text>
</comment>
<comment type="subcellular location">
    <subcellularLocation>
        <location evidence="1">Membrane</location>
        <topology evidence="1">Single-pass type I membrane protein</topology>
    </subcellularLocation>
</comment>
<keyword evidence="2 9" id="KW-0812">Transmembrane</keyword>
<keyword evidence="5 9" id="KW-0472">Membrane</keyword>
<feature type="region of interest" description="Disordered" evidence="8">
    <location>
        <begin position="381"/>
        <end position="400"/>
    </location>
</feature>
<dbReference type="GO" id="GO:0009897">
    <property type="term" value="C:external side of plasma membrane"/>
    <property type="evidence" value="ECO:0007669"/>
    <property type="project" value="TreeGrafter"/>
</dbReference>
<proteinExistence type="predicted"/>
<evidence type="ECO:0000313" key="12">
    <source>
        <dbReference type="EMBL" id="CAB1423352.1"/>
    </source>
</evidence>
<dbReference type="SUPFAM" id="SSF49265">
    <property type="entry name" value="Fibronectin type III"/>
    <property type="match status" value="1"/>
</dbReference>
<protein>
    <recommendedName>
        <fullName evidence="11">Fibronectin type-III domain-containing protein</fullName>
    </recommendedName>
</protein>
<keyword evidence="7" id="KW-0325">Glycoprotein</keyword>
<feature type="signal peptide" evidence="10">
    <location>
        <begin position="1"/>
        <end position="17"/>
    </location>
</feature>
<evidence type="ECO:0000256" key="8">
    <source>
        <dbReference type="SAM" id="MobiDB-lite"/>
    </source>
</evidence>
<feature type="region of interest" description="Disordered" evidence="8">
    <location>
        <begin position="308"/>
        <end position="341"/>
    </location>
</feature>
<feature type="transmembrane region" description="Helical" evidence="9">
    <location>
        <begin position="239"/>
        <end position="260"/>
    </location>
</feature>
<evidence type="ECO:0000256" key="9">
    <source>
        <dbReference type="SAM" id="Phobius"/>
    </source>
</evidence>
<keyword evidence="4 9" id="KW-1133">Transmembrane helix</keyword>
<keyword evidence="6" id="KW-0675">Receptor</keyword>
<sequence>MASVWTWFLLLMVGVQAQSGDTDTDGEPRISCSSHITTEVNSLTCELLPGHHDDEDDEDDEDEGDGIKNMTLCSPDVSEGRRGVWCETGHGNTLSFREAPVVDFNLTVQLKRGGEIWTRVDLKKIVKPRPPQLWNVTFNRESNKAVVHIQSPYHKDYLTGNQMFQLHIWATDRPNMIQNISSESSMKIDMEHLRKNTKYHVKVRSIPVKPLEGSWSEWSDTFSFYTPAGAQEPDDRQQMYKVMLGLIVLVVVSVTVVFLWKKKILTIMWPIIPHPKETLVQIGKPNKGLLLNFNPEVFSALRVSSMSQCCDEPESSPSPAEGAQSDHPSSTQSSDCRSTTSVSTEELELSALLSGSSSAADASLHSASPSPVHHLLLEGRTERCSGANESEASAAGQQEEAYVTMSSFYQDK</sequence>
<evidence type="ECO:0000313" key="13">
    <source>
        <dbReference type="Proteomes" id="UP001153269"/>
    </source>
</evidence>
<evidence type="ECO:0000256" key="6">
    <source>
        <dbReference type="ARBA" id="ARBA00023170"/>
    </source>
</evidence>
<evidence type="ECO:0000256" key="3">
    <source>
        <dbReference type="ARBA" id="ARBA00022729"/>
    </source>
</evidence>
<feature type="chain" id="PRO_5040443348" description="Fibronectin type-III domain-containing protein" evidence="10">
    <location>
        <begin position="18"/>
        <end position="412"/>
    </location>
</feature>
<evidence type="ECO:0000256" key="2">
    <source>
        <dbReference type="ARBA" id="ARBA00022692"/>
    </source>
</evidence>
<dbReference type="PANTHER" id="PTHR23037:SF27">
    <property type="entry name" value="INTERLEUKIN-7 RECEPTOR SUBUNIT ALPHA"/>
    <property type="match status" value="1"/>
</dbReference>
<feature type="region of interest" description="Disordered" evidence="8">
    <location>
        <begin position="48"/>
        <end position="73"/>
    </location>
</feature>
<evidence type="ECO:0000256" key="4">
    <source>
        <dbReference type="ARBA" id="ARBA00022989"/>
    </source>
</evidence>